<sequence>MDILTVVKLKKTQKVTSFFFNFNYISADDIEDRLVVTCVLVRDGIVKYELHFSLYRLVIIYWCQSDIASTR</sequence>
<evidence type="ECO:0000313" key="2">
    <source>
        <dbReference type="Proteomes" id="UP000054995"/>
    </source>
</evidence>
<dbReference type="EMBL" id="JYDT01000183">
    <property type="protein sequence ID" value="KRY82228.1"/>
    <property type="molecule type" value="Genomic_DNA"/>
</dbReference>
<dbReference type="Proteomes" id="UP000054995">
    <property type="component" value="Unassembled WGS sequence"/>
</dbReference>
<accession>A0A0V1F803</accession>
<evidence type="ECO:0000313" key="1">
    <source>
        <dbReference type="EMBL" id="KRY82228.1"/>
    </source>
</evidence>
<gene>
    <name evidence="1" type="ORF">T4D_14498</name>
</gene>
<name>A0A0V1F803_TRIPS</name>
<keyword evidence="2" id="KW-1185">Reference proteome</keyword>
<dbReference type="AlphaFoldDB" id="A0A0V1F803"/>
<organism evidence="1 2">
    <name type="scientific">Trichinella pseudospiralis</name>
    <name type="common">Parasitic roundworm</name>
    <dbReference type="NCBI Taxonomy" id="6337"/>
    <lineage>
        <taxon>Eukaryota</taxon>
        <taxon>Metazoa</taxon>
        <taxon>Ecdysozoa</taxon>
        <taxon>Nematoda</taxon>
        <taxon>Enoplea</taxon>
        <taxon>Dorylaimia</taxon>
        <taxon>Trichinellida</taxon>
        <taxon>Trichinellidae</taxon>
        <taxon>Trichinella</taxon>
    </lineage>
</organism>
<protein>
    <submittedName>
        <fullName evidence="1">Uncharacterized protein</fullName>
    </submittedName>
</protein>
<proteinExistence type="predicted"/>
<reference evidence="1 2" key="1">
    <citation type="submission" date="2015-01" db="EMBL/GenBank/DDBJ databases">
        <title>Evolution of Trichinella species and genotypes.</title>
        <authorList>
            <person name="Korhonen P.K."/>
            <person name="Edoardo P."/>
            <person name="Giuseppe L.R."/>
            <person name="Gasser R.B."/>
        </authorList>
    </citation>
    <scope>NUCLEOTIDE SEQUENCE [LARGE SCALE GENOMIC DNA]</scope>
    <source>
        <strain evidence="1">ISS470</strain>
    </source>
</reference>
<comment type="caution">
    <text evidence="1">The sequence shown here is derived from an EMBL/GenBank/DDBJ whole genome shotgun (WGS) entry which is preliminary data.</text>
</comment>